<gene>
    <name evidence="6" type="ORF">AVO44_19570</name>
</gene>
<reference evidence="7" key="1">
    <citation type="submission" date="2015-12" db="EMBL/GenBank/DDBJ databases">
        <authorList>
            <person name="Zhang G."/>
            <person name="Stingl U."/>
        </authorList>
    </citation>
    <scope>NUCLEOTIDE SEQUENCE [LARGE SCALE GENOMIC DNA]</scope>
    <source>
        <strain evidence="7">ZGT108</strain>
    </source>
</reference>
<protein>
    <recommendedName>
        <fullName evidence="5">HTH lysR-type domain-containing protein</fullName>
    </recommendedName>
</protein>
<comment type="caution">
    <text evidence="6">The sequence shown here is derived from an EMBL/GenBank/DDBJ whole genome shotgun (WGS) entry which is preliminary data.</text>
</comment>
<dbReference type="Proteomes" id="UP000053690">
    <property type="component" value="Unassembled WGS sequence"/>
</dbReference>
<dbReference type="InterPro" id="IPR036390">
    <property type="entry name" value="WH_DNA-bd_sf"/>
</dbReference>
<dbReference type="CDD" id="cd05466">
    <property type="entry name" value="PBP2_LTTR_substrate"/>
    <property type="match status" value="1"/>
</dbReference>
<keyword evidence="7" id="KW-1185">Reference proteome</keyword>
<dbReference type="InterPro" id="IPR005119">
    <property type="entry name" value="LysR_subst-bd"/>
</dbReference>
<dbReference type="InterPro" id="IPR000847">
    <property type="entry name" value="LysR_HTH_N"/>
</dbReference>
<evidence type="ECO:0000256" key="4">
    <source>
        <dbReference type="ARBA" id="ARBA00023163"/>
    </source>
</evidence>
<keyword evidence="3" id="KW-0238">DNA-binding</keyword>
<dbReference type="OrthoDB" id="9815174at2"/>
<dbReference type="RefSeq" id="WP_068340893.1">
    <property type="nucleotide sequence ID" value="NZ_LQBP01000015.1"/>
</dbReference>
<dbReference type="PANTHER" id="PTHR30126">
    <property type="entry name" value="HTH-TYPE TRANSCRIPTIONAL REGULATOR"/>
    <property type="match status" value="1"/>
</dbReference>
<evidence type="ECO:0000313" key="7">
    <source>
        <dbReference type="Proteomes" id="UP000053690"/>
    </source>
</evidence>
<keyword evidence="2" id="KW-0805">Transcription regulation</keyword>
<evidence type="ECO:0000313" key="6">
    <source>
        <dbReference type="EMBL" id="KUJ76652.1"/>
    </source>
</evidence>
<dbReference type="PRINTS" id="PR00039">
    <property type="entry name" value="HTHLYSR"/>
</dbReference>
<dbReference type="GO" id="GO:0000976">
    <property type="term" value="F:transcription cis-regulatory region binding"/>
    <property type="evidence" value="ECO:0007669"/>
    <property type="project" value="TreeGrafter"/>
</dbReference>
<dbReference type="STRING" id="1685378.AVO44_19570"/>
<dbReference type="SUPFAM" id="SSF46785">
    <property type="entry name" value="Winged helix' DNA-binding domain"/>
    <property type="match status" value="1"/>
</dbReference>
<dbReference type="InterPro" id="IPR036388">
    <property type="entry name" value="WH-like_DNA-bd_sf"/>
</dbReference>
<evidence type="ECO:0000259" key="5">
    <source>
        <dbReference type="PROSITE" id="PS50931"/>
    </source>
</evidence>
<sequence>MDIELARTFLAVVETGTFFDAANKVHVTQSTVSMRIRTLEQQLGQAVFERGKSGATLTPAGRHFMKHAQVLVRTWTQAKLDAGLPVTMAAALEIGAAPSLWDGYLIDALPDLMAALPDVAIRASAASPQTLSREIAEGGLDLAIMYRPRKASGLSALQLFQDEFVLVSSGPHALPTELGEAYVLIDWGPEFRADHLLNFPELDAPRLQLGIGTLGLQYLRSVPSAGYFPRRVVEPALSEGWLSLIEEAPRFAYAAYAVFDEGEEEGFPGQAARRLLHAAKAFENASRTVRRITD</sequence>
<dbReference type="AlphaFoldDB" id="A0A0X3TLJ3"/>
<organism evidence="6 7">
    <name type="scientific">Ruegeria profundi</name>
    <dbReference type="NCBI Taxonomy" id="1685378"/>
    <lineage>
        <taxon>Bacteria</taxon>
        <taxon>Pseudomonadati</taxon>
        <taxon>Pseudomonadota</taxon>
        <taxon>Alphaproteobacteria</taxon>
        <taxon>Rhodobacterales</taxon>
        <taxon>Roseobacteraceae</taxon>
        <taxon>Ruegeria</taxon>
    </lineage>
</organism>
<dbReference type="Pfam" id="PF00126">
    <property type="entry name" value="HTH_1"/>
    <property type="match status" value="1"/>
</dbReference>
<evidence type="ECO:0000256" key="3">
    <source>
        <dbReference type="ARBA" id="ARBA00023125"/>
    </source>
</evidence>
<dbReference type="Gene3D" id="3.40.190.10">
    <property type="entry name" value="Periplasmic binding protein-like II"/>
    <property type="match status" value="2"/>
</dbReference>
<evidence type="ECO:0000256" key="1">
    <source>
        <dbReference type="ARBA" id="ARBA00009437"/>
    </source>
</evidence>
<dbReference type="EMBL" id="LQBP01000015">
    <property type="protein sequence ID" value="KUJ76652.1"/>
    <property type="molecule type" value="Genomic_DNA"/>
</dbReference>
<dbReference type="PROSITE" id="PS50931">
    <property type="entry name" value="HTH_LYSR"/>
    <property type="match status" value="1"/>
</dbReference>
<name>A0A0X3TLJ3_9RHOB</name>
<dbReference type="GO" id="GO:0003700">
    <property type="term" value="F:DNA-binding transcription factor activity"/>
    <property type="evidence" value="ECO:0007669"/>
    <property type="project" value="InterPro"/>
</dbReference>
<dbReference type="Gene3D" id="1.10.10.10">
    <property type="entry name" value="Winged helix-like DNA-binding domain superfamily/Winged helix DNA-binding domain"/>
    <property type="match status" value="1"/>
</dbReference>
<accession>A0A0X3TLJ3</accession>
<dbReference type="FunFam" id="1.10.10.10:FF:000001">
    <property type="entry name" value="LysR family transcriptional regulator"/>
    <property type="match status" value="1"/>
</dbReference>
<evidence type="ECO:0000256" key="2">
    <source>
        <dbReference type="ARBA" id="ARBA00023015"/>
    </source>
</evidence>
<feature type="domain" description="HTH lysR-type" evidence="5">
    <location>
        <begin position="1"/>
        <end position="58"/>
    </location>
</feature>
<proteinExistence type="inferred from homology"/>
<dbReference type="SUPFAM" id="SSF53850">
    <property type="entry name" value="Periplasmic binding protein-like II"/>
    <property type="match status" value="1"/>
</dbReference>
<keyword evidence="4" id="KW-0804">Transcription</keyword>
<dbReference type="Pfam" id="PF03466">
    <property type="entry name" value="LysR_substrate"/>
    <property type="match status" value="1"/>
</dbReference>
<comment type="similarity">
    <text evidence="1">Belongs to the LysR transcriptional regulatory family.</text>
</comment>
<dbReference type="PANTHER" id="PTHR30126:SF21">
    <property type="entry name" value="TRANSCRIPTIONAL REGULATOR-RELATED"/>
    <property type="match status" value="1"/>
</dbReference>